<dbReference type="InterPro" id="IPR011138">
    <property type="entry name" value="Cytochrome_b-558"/>
</dbReference>
<dbReference type="GO" id="GO:0016020">
    <property type="term" value="C:membrane"/>
    <property type="evidence" value="ECO:0007669"/>
    <property type="project" value="InterPro"/>
</dbReference>
<dbReference type="CDD" id="cd03498">
    <property type="entry name" value="SQR_TypeB_2_TM"/>
    <property type="match status" value="1"/>
</dbReference>
<dbReference type="GO" id="GO:0016491">
    <property type="term" value="F:oxidoreductase activity"/>
    <property type="evidence" value="ECO:0007669"/>
    <property type="project" value="UniProtKB-KW"/>
</dbReference>
<proteinExistence type="predicted"/>
<dbReference type="EC" id="1.3.99.1" evidence="2"/>
<protein>
    <submittedName>
        <fullName evidence="2">Succinate dehydrogenase cytochrome b558 subunit</fullName>
        <ecNumber evidence="2">1.3.99.1</ecNumber>
    </submittedName>
</protein>
<evidence type="ECO:0000256" key="1">
    <source>
        <dbReference type="SAM" id="Phobius"/>
    </source>
</evidence>
<dbReference type="AlphaFoldDB" id="A9LH46"/>
<organism evidence="2">
    <name type="scientific">uncultured planctomycete 13FN</name>
    <dbReference type="NCBI Taxonomy" id="455065"/>
    <lineage>
        <taxon>Bacteria</taxon>
        <taxon>Pseudomonadati</taxon>
        <taxon>Planctomycetota</taxon>
        <taxon>Planctomycetia</taxon>
        <taxon>Planctomycetales</taxon>
        <taxon>environmental samples</taxon>
    </lineage>
</organism>
<feature type="transmembrane region" description="Helical" evidence="1">
    <location>
        <begin position="219"/>
        <end position="240"/>
    </location>
</feature>
<reference evidence="2" key="1">
    <citation type="journal article" date="2007" name="ISME J.">
        <title>Fosmids of novel marine Planctomycetes from the Namibian and Oregon coast upwelling systems and their cross-comparison with planctomycete genomes.</title>
        <authorList>
            <person name="Woebken D."/>
            <person name="Teeling H."/>
            <person name="Wecker P."/>
            <person name="Dumitriu A."/>
            <person name="Kostadinov I."/>
            <person name="DeLong E.F."/>
            <person name="Amann R."/>
            <person name="Gloeckner F.O."/>
        </authorList>
    </citation>
    <scope>NUCLEOTIDE SEQUENCE</scope>
</reference>
<feature type="transmembrane region" description="Helical" evidence="1">
    <location>
        <begin position="171"/>
        <end position="191"/>
    </location>
</feature>
<dbReference type="InterPro" id="IPR034804">
    <property type="entry name" value="SQR/QFR_C/D"/>
</dbReference>
<feature type="transmembrane region" description="Helical" evidence="1">
    <location>
        <begin position="32"/>
        <end position="55"/>
    </location>
</feature>
<dbReference type="SUPFAM" id="SSF81343">
    <property type="entry name" value="Fumarate reductase respiratory complex transmembrane subunits"/>
    <property type="match status" value="1"/>
</dbReference>
<keyword evidence="1" id="KW-0472">Membrane</keyword>
<name>A9LH46_9BACT</name>
<dbReference type="NCBIfam" id="TIGR02046">
    <property type="entry name" value="sdhC_b558_fam"/>
    <property type="match status" value="1"/>
</dbReference>
<feature type="transmembrane region" description="Helical" evidence="1">
    <location>
        <begin position="75"/>
        <end position="95"/>
    </location>
</feature>
<dbReference type="Gene3D" id="1.20.1300.10">
    <property type="entry name" value="Fumarate reductase/succinate dehydrogenase, transmembrane subunit"/>
    <property type="match status" value="1"/>
</dbReference>
<keyword evidence="2" id="KW-0560">Oxidoreductase</keyword>
<keyword evidence="1" id="KW-1133">Transmembrane helix</keyword>
<evidence type="ECO:0000313" key="2">
    <source>
        <dbReference type="EMBL" id="ABX10717.1"/>
    </source>
</evidence>
<feature type="transmembrane region" description="Helical" evidence="1">
    <location>
        <begin position="125"/>
        <end position="151"/>
    </location>
</feature>
<sequence>MACRGVRLYVITGSIKTMNLVKILDSSVGQKIVAGATGLALVGFLLVHMGGNLQIFAGADALNQYAVLLKSSAAILWTARLGLLSLILLHIAMTVRQSVRNRRQRNQRYAKTSFRRTTRASRSMMLTGIVVLAFVIFHLLHFTGGLILPGAYQQKDAEGRHHVYAMVVDGFSNPLIVLVYVVGMLGMSIHLKHAISSALQTLGLAKEGHESALRKASPLIAAVIIAGFLVVPISVATGLVTDETSGGEGSTAGVVPDERPISSEETNTAVAARIKRDIRR</sequence>
<gene>
    <name evidence="2" type="primary">sdhC</name>
    <name evidence="2" type="ORF">13FN_6</name>
</gene>
<dbReference type="EMBL" id="EF591889">
    <property type="protein sequence ID" value="ABX10717.1"/>
    <property type="molecule type" value="Genomic_DNA"/>
</dbReference>
<accession>A9LH46</accession>
<keyword evidence="1" id="KW-0812">Transmembrane</keyword>